<organism evidence="6 7">
    <name type="scientific">Sphingomonas colocasiae</name>
    <dbReference type="NCBI Taxonomy" id="1848973"/>
    <lineage>
        <taxon>Bacteria</taxon>
        <taxon>Pseudomonadati</taxon>
        <taxon>Pseudomonadota</taxon>
        <taxon>Alphaproteobacteria</taxon>
        <taxon>Sphingomonadales</taxon>
        <taxon>Sphingomonadaceae</taxon>
        <taxon>Sphingomonas</taxon>
    </lineage>
</organism>
<dbReference type="EMBL" id="JAINVV010000006">
    <property type="protein sequence ID" value="MBY8823566.1"/>
    <property type="molecule type" value="Genomic_DNA"/>
</dbReference>
<evidence type="ECO:0000256" key="3">
    <source>
        <dbReference type="SAM" id="Phobius"/>
    </source>
</evidence>
<name>A0ABS7PQP5_9SPHN</name>
<reference evidence="6 7" key="1">
    <citation type="submission" date="2021-08" db="EMBL/GenBank/DDBJ databases">
        <authorList>
            <person name="Tuo L."/>
        </authorList>
    </citation>
    <scope>NUCLEOTIDE SEQUENCE [LARGE SCALE GENOMIC DNA]</scope>
    <source>
        <strain evidence="6 7">JCM 31229</strain>
    </source>
</reference>
<dbReference type="Pfam" id="PF00501">
    <property type="entry name" value="AMP-binding"/>
    <property type="match status" value="1"/>
</dbReference>
<comment type="caution">
    <text evidence="6">The sequence shown here is derived from an EMBL/GenBank/DDBJ whole genome shotgun (WGS) entry which is preliminary data.</text>
</comment>
<proteinExistence type="inferred from homology"/>
<evidence type="ECO:0000256" key="1">
    <source>
        <dbReference type="ARBA" id="ARBA00006432"/>
    </source>
</evidence>
<dbReference type="PANTHER" id="PTHR43201:SF5">
    <property type="entry name" value="MEDIUM-CHAIN ACYL-COA LIGASE ACSF2, MITOCHONDRIAL"/>
    <property type="match status" value="1"/>
</dbReference>
<dbReference type="Proteomes" id="UP000706039">
    <property type="component" value="Unassembled WGS sequence"/>
</dbReference>
<sequence length="558" mass="59755">MKQRNIRALTAPGAPYAMIEGDAPGAAFFANAPRSLAAFVGDAAAYGDRDFLVYEDERLSYGDVVARARALAIRFRDEMGLVKGDRVAIAMRNYPEWVIAFLASVSGGLVSVAFNGWWDRPQIERAIRQCDVKLVIADTERAALLADIGIPVLIRRDDRTAGDFSETAEAFAPPDIGPDDPACIIFTSGSEKFPKAVLSSHGAVVHAMLAFELNYFADNGYGCPTQWADDPGLRRAQDDRPGDTLLPIPLFHINGLLLGLIRALRGGKKIVLMRKWDAVKALDLIDREEIQLFPAVPTVSADLVAAARTAGRGLPSLRLIGGGGAARSTAQVEALAGLNPHAVGFSGWGMTETNALGTAIGGADYRARPRAAGRALPGVALRVVDDGGIVLPRGVAGELQVRTRALFECYVGDEEATAAAFADGWFRTGDIAVIDEDGFVSIVDRLKQIIIRGGENISCNDVQDAVGSHPMVREAVAIGVADERLGEEVGIVVAAVPGASLAESALRRFLDDRLSTHQRPRHILIVHGQLPRLAIGKIDRRACARMLEVYLTETRDAG</sequence>
<dbReference type="SUPFAM" id="SSF56801">
    <property type="entry name" value="Acetyl-CoA synthetase-like"/>
    <property type="match status" value="1"/>
</dbReference>
<dbReference type="PANTHER" id="PTHR43201">
    <property type="entry name" value="ACYL-COA SYNTHETASE"/>
    <property type="match status" value="1"/>
</dbReference>
<feature type="transmembrane region" description="Helical" evidence="3">
    <location>
        <begin position="97"/>
        <end position="118"/>
    </location>
</feature>
<dbReference type="InterPro" id="IPR025110">
    <property type="entry name" value="AMP-bd_C"/>
</dbReference>
<accession>A0ABS7PQP5</accession>
<protein>
    <submittedName>
        <fullName evidence="6">Acyl--CoA ligase</fullName>
    </submittedName>
</protein>
<gene>
    <name evidence="6" type="ORF">K7G82_14775</name>
</gene>
<dbReference type="Gene3D" id="3.40.50.12780">
    <property type="entry name" value="N-terminal domain of ligase-like"/>
    <property type="match status" value="1"/>
</dbReference>
<dbReference type="InterPro" id="IPR042099">
    <property type="entry name" value="ANL_N_sf"/>
</dbReference>
<evidence type="ECO:0000256" key="2">
    <source>
        <dbReference type="ARBA" id="ARBA00022598"/>
    </source>
</evidence>
<dbReference type="InterPro" id="IPR000873">
    <property type="entry name" value="AMP-dep_synth/lig_dom"/>
</dbReference>
<dbReference type="RefSeq" id="WP_222990664.1">
    <property type="nucleotide sequence ID" value="NZ_JAINVV010000006.1"/>
</dbReference>
<evidence type="ECO:0000313" key="6">
    <source>
        <dbReference type="EMBL" id="MBY8823566.1"/>
    </source>
</evidence>
<keyword evidence="3" id="KW-0472">Membrane</keyword>
<evidence type="ECO:0000313" key="7">
    <source>
        <dbReference type="Proteomes" id="UP000706039"/>
    </source>
</evidence>
<comment type="similarity">
    <text evidence="1">Belongs to the ATP-dependent AMP-binding enzyme family.</text>
</comment>
<dbReference type="GO" id="GO:0016874">
    <property type="term" value="F:ligase activity"/>
    <property type="evidence" value="ECO:0007669"/>
    <property type="project" value="UniProtKB-KW"/>
</dbReference>
<feature type="domain" description="AMP-dependent synthetase/ligase" evidence="4">
    <location>
        <begin position="43"/>
        <end position="410"/>
    </location>
</feature>
<keyword evidence="2 6" id="KW-0436">Ligase</keyword>
<dbReference type="Gene3D" id="3.30.300.30">
    <property type="match status" value="1"/>
</dbReference>
<dbReference type="Pfam" id="PF13193">
    <property type="entry name" value="AMP-binding_C"/>
    <property type="match status" value="1"/>
</dbReference>
<feature type="domain" description="AMP-binding enzyme C-terminal" evidence="5">
    <location>
        <begin position="462"/>
        <end position="537"/>
    </location>
</feature>
<keyword evidence="3" id="KW-1133">Transmembrane helix</keyword>
<evidence type="ECO:0000259" key="5">
    <source>
        <dbReference type="Pfam" id="PF13193"/>
    </source>
</evidence>
<keyword evidence="3" id="KW-0812">Transmembrane</keyword>
<dbReference type="InterPro" id="IPR045851">
    <property type="entry name" value="AMP-bd_C_sf"/>
</dbReference>
<evidence type="ECO:0000259" key="4">
    <source>
        <dbReference type="Pfam" id="PF00501"/>
    </source>
</evidence>
<keyword evidence="7" id="KW-1185">Reference proteome</keyword>